<feature type="compositionally biased region" description="Gly residues" evidence="1">
    <location>
        <begin position="66"/>
        <end position="75"/>
    </location>
</feature>
<dbReference type="Proteomes" id="UP000193642">
    <property type="component" value="Unassembled WGS sequence"/>
</dbReference>
<feature type="region of interest" description="Disordered" evidence="1">
    <location>
        <begin position="57"/>
        <end position="102"/>
    </location>
</feature>
<feature type="region of interest" description="Disordered" evidence="1">
    <location>
        <begin position="409"/>
        <end position="432"/>
    </location>
</feature>
<protein>
    <submittedName>
        <fullName evidence="2">Uncharacterized protein</fullName>
    </submittedName>
</protein>
<comment type="caution">
    <text evidence="2">The sequence shown here is derived from an EMBL/GenBank/DDBJ whole genome shotgun (WGS) entry which is preliminary data.</text>
</comment>
<evidence type="ECO:0000256" key="1">
    <source>
        <dbReference type="SAM" id="MobiDB-lite"/>
    </source>
</evidence>
<proteinExistence type="predicted"/>
<dbReference type="EMBL" id="MCGO01000056">
    <property type="protein sequence ID" value="ORY36380.1"/>
    <property type="molecule type" value="Genomic_DNA"/>
</dbReference>
<keyword evidence="3" id="KW-1185">Reference proteome</keyword>
<dbReference type="AlphaFoldDB" id="A0A1Y2BNP8"/>
<organism evidence="2 3">
    <name type="scientific">Rhizoclosmatium globosum</name>
    <dbReference type="NCBI Taxonomy" id="329046"/>
    <lineage>
        <taxon>Eukaryota</taxon>
        <taxon>Fungi</taxon>
        <taxon>Fungi incertae sedis</taxon>
        <taxon>Chytridiomycota</taxon>
        <taxon>Chytridiomycota incertae sedis</taxon>
        <taxon>Chytridiomycetes</taxon>
        <taxon>Chytridiales</taxon>
        <taxon>Chytriomycetaceae</taxon>
        <taxon>Rhizoclosmatium</taxon>
    </lineage>
</organism>
<sequence length="578" mass="63352">MVDIGKLPERKKGFDVTDMLLDVDPSCDGPDSNGAFNTAPATSPFVDPKSGFLRAKRRSSFPPLGFGSGGGGGNPGNTSTAGGHNRLDKSGNPATPSSYYTQSRAGGLPIHHHFLQHRFGDTDNDSDTDGKDYILLDLETKTDIDELMDSEPMREDVMNRLETAKQKEKMKEVLNDVDDYIAQPHVVKRQSLHPKRDVDQLISSGEHEQVSAVDATKSPKSLLSRAGSIFQNRSRKNSLFSTSQGNLLRPKISGAQTEDIDDMNAVYYPWTAEGLAAKDLSSLLELAEKLKNSKLHHSKDIERVINNDDIDNVVLVGSQENIHSNKTTSPKSPTSYLHFPHTNTPDAPFFKDTTNTSAAALLNNNSVNNNKSATTMSLHQSAPQIHKVVNFVLPERSLISFSDASIPSSLRQQSSSGCSGTPHPQHHHQHATKRDIDFYLNMANPETVQKVDLTEKKLDFSEIVDMAERVLRKSDAKMPPQQQQQRSKSFAAMSSTLQRLNSGRTSVAGRSGGVAGDVSIREFVEKGVKRAMSESSVCMDSLPRIKFEPGRNAEIVKEVRVKAVDVDAMLACSSNSDQ</sequence>
<feature type="compositionally biased region" description="Polar residues" evidence="1">
    <location>
        <begin position="92"/>
        <end position="102"/>
    </location>
</feature>
<evidence type="ECO:0000313" key="3">
    <source>
        <dbReference type="Proteomes" id="UP000193642"/>
    </source>
</evidence>
<accession>A0A1Y2BNP8</accession>
<dbReference type="OrthoDB" id="2117930at2759"/>
<gene>
    <name evidence="2" type="ORF">BCR33DRAFT_483488</name>
</gene>
<evidence type="ECO:0000313" key="2">
    <source>
        <dbReference type="EMBL" id="ORY36380.1"/>
    </source>
</evidence>
<reference evidence="2 3" key="1">
    <citation type="submission" date="2016-07" db="EMBL/GenBank/DDBJ databases">
        <title>Pervasive Adenine N6-methylation of Active Genes in Fungi.</title>
        <authorList>
            <consortium name="DOE Joint Genome Institute"/>
            <person name="Mondo S.J."/>
            <person name="Dannebaum R.O."/>
            <person name="Kuo R.C."/>
            <person name="Labutti K."/>
            <person name="Haridas S."/>
            <person name="Kuo A."/>
            <person name="Salamov A."/>
            <person name="Ahrendt S.R."/>
            <person name="Lipzen A."/>
            <person name="Sullivan W."/>
            <person name="Andreopoulos W.B."/>
            <person name="Clum A."/>
            <person name="Lindquist E."/>
            <person name="Daum C."/>
            <person name="Ramamoorthy G.K."/>
            <person name="Gryganskyi A."/>
            <person name="Culley D."/>
            <person name="Magnuson J.K."/>
            <person name="James T.Y."/>
            <person name="O'Malley M.A."/>
            <person name="Stajich J.E."/>
            <person name="Spatafora J.W."/>
            <person name="Visel A."/>
            <person name="Grigoriev I.V."/>
        </authorList>
    </citation>
    <scope>NUCLEOTIDE SEQUENCE [LARGE SCALE GENOMIC DNA]</scope>
    <source>
        <strain evidence="2 3">JEL800</strain>
    </source>
</reference>
<feature type="compositionally biased region" description="Low complexity" evidence="1">
    <location>
        <begin position="409"/>
        <end position="423"/>
    </location>
</feature>
<name>A0A1Y2BNP8_9FUNG</name>